<sequence>LPWWLLQQAGKSTMHQNWWIQILQVFTSRFLCCMLDGTKYVNSLVLTMLLLLIMFLHLQQRGLLKGDETSDHFFRRIMELSLSHCLSYEAINSSPSQSHQGQPLSFLAIDIYA</sequence>
<dbReference type="AlphaFoldDB" id="A0A9N7N4Z9"/>
<keyword evidence="1" id="KW-1133">Transmembrane helix</keyword>
<evidence type="ECO:0000313" key="2">
    <source>
        <dbReference type="EMBL" id="CAA0822888.1"/>
    </source>
</evidence>
<feature type="transmembrane region" description="Helical" evidence="1">
    <location>
        <begin position="40"/>
        <end position="58"/>
    </location>
</feature>
<accession>A0A9N7N4Z9</accession>
<dbReference type="Proteomes" id="UP001153555">
    <property type="component" value="Unassembled WGS sequence"/>
</dbReference>
<evidence type="ECO:0000256" key="1">
    <source>
        <dbReference type="SAM" id="Phobius"/>
    </source>
</evidence>
<keyword evidence="1" id="KW-0812">Transmembrane</keyword>
<proteinExistence type="predicted"/>
<dbReference type="OrthoDB" id="1933107at2759"/>
<comment type="caution">
    <text evidence="2">The sequence shown here is derived from an EMBL/GenBank/DDBJ whole genome shotgun (WGS) entry which is preliminary data.</text>
</comment>
<reference evidence="2" key="1">
    <citation type="submission" date="2019-12" db="EMBL/GenBank/DDBJ databases">
        <authorList>
            <person name="Scholes J."/>
        </authorList>
    </citation>
    <scope>NUCLEOTIDE SEQUENCE</scope>
</reference>
<feature type="non-terminal residue" evidence="2">
    <location>
        <position position="113"/>
    </location>
</feature>
<keyword evidence="1" id="KW-0472">Membrane</keyword>
<dbReference type="Gene3D" id="1.25.40.790">
    <property type="match status" value="1"/>
</dbReference>
<evidence type="ECO:0000313" key="3">
    <source>
        <dbReference type="Proteomes" id="UP001153555"/>
    </source>
</evidence>
<feature type="non-terminal residue" evidence="2">
    <location>
        <position position="1"/>
    </location>
</feature>
<gene>
    <name evidence="2" type="ORF">SHERM_20149</name>
</gene>
<protein>
    <submittedName>
        <fullName evidence="2">Transcription regulators</fullName>
    </submittedName>
</protein>
<organism evidence="2 3">
    <name type="scientific">Striga hermonthica</name>
    <name type="common">Purple witchweed</name>
    <name type="synonym">Buchnera hermonthica</name>
    <dbReference type="NCBI Taxonomy" id="68872"/>
    <lineage>
        <taxon>Eukaryota</taxon>
        <taxon>Viridiplantae</taxon>
        <taxon>Streptophyta</taxon>
        <taxon>Embryophyta</taxon>
        <taxon>Tracheophyta</taxon>
        <taxon>Spermatophyta</taxon>
        <taxon>Magnoliopsida</taxon>
        <taxon>eudicotyledons</taxon>
        <taxon>Gunneridae</taxon>
        <taxon>Pentapetalae</taxon>
        <taxon>asterids</taxon>
        <taxon>lamiids</taxon>
        <taxon>Lamiales</taxon>
        <taxon>Orobanchaceae</taxon>
        <taxon>Buchnereae</taxon>
        <taxon>Striga</taxon>
    </lineage>
</organism>
<keyword evidence="3" id="KW-1185">Reference proteome</keyword>
<name>A0A9N7N4Z9_STRHE</name>
<dbReference type="EMBL" id="CACSLK010024344">
    <property type="protein sequence ID" value="CAA0822888.1"/>
    <property type="molecule type" value="Genomic_DNA"/>
</dbReference>